<accession>A0A848E8A0</accession>
<keyword evidence="2" id="KW-0732">Signal</keyword>
<dbReference type="SUPFAM" id="SSF53850">
    <property type="entry name" value="Periplasmic binding protein-like II"/>
    <property type="match status" value="1"/>
</dbReference>
<organism evidence="3 4">
    <name type="scientific">Neoroseomonas marina</name>
    <dbReference type="NCBI Taxonomy" id="1232220"/>
    <lineage>
        <taxon>Bacteria</taxon>
        <taxon>Pseudomonadati</taxon>
        <taxon>Pseudomonadota</taxon>
        <taxon>Alphaproteobacteria</taxon>
        <taxon>Acetobacterales</taxon>
        <taxon>Acetobacteraceae</taxon>
        <taxon>Neoroseomonas</taxon>
    </lineage>
</organism>
<feature type="signal peptide" evidence="2">
    <location>
        <begin position="1"/>
        <end position="23"/>
    </location>
</feature>
<evidence type="ECO:0000313" key="3">
    <source>
        <dbReference type="EMBL" id="NMJ39720.1"/>
    </source>
</evidence>
<comment type="similarity">
    <text evidence="1">Belongs to the UPF0065 (bug) family.</text>
</comment>
<dbReference type="EMBL" id="JABBKX010000001">
    <property type="protein sequence ID" value="NMJ39720.1"/>
    <property type="molecule type" value="Genomic_DNA"/>
</dbReference>
<dbReference type="Proteomes" id="UP000548582">
    <property type="component" value="Unassembled WGS sequence"/>
</dbReference>
<proteinExistence type="inferred from homology"/>
<evidence type="ECO:0000313" key="4">
    <source>
        <dbReference type="Proteomes" id="UP000548582"/>
    </source>
</evidence>
<evidence type="ECO:0000256" key="2">
    <source>
        <dbReference type="SAM" id="SignalP"/>
    </source>
</evidence>
<dbReference type="Pfam" id="PF03401">
    <property type="entry name" value="TctC"/>
    <property type="match status" value="1"/>
</dbReference>
<dbReference type="PIRSF" id="PIRSF017082">
    <property type="entry name" value="YflP"/>
    <property type="match status" value="1"/>
</dbReference>
<protein>
    <submittedName>
        <fullName evidence="3">Tripartite tricarboxylate transporter substrate binding protein</fullName>
    </submittedName>
</protein>
<gene>
    <name evidence="3" type="ORF">GWK16_00590</name>
</gene>
<comment type="caution">
    <text evidence="3">The sequence shown here is derived from an EMBL/GenBank/DDBJ whole genome shotgun (WGS) entry which is preliminary data.</text>
</comment>
<dbReference type="Gene3D" id="3.40.190.150">
    <property type="entry name" value="Bordetella uptake gene, domain 1"/>
    <property type="match status" value="1"/>
</dbReference>
<dbReference type="AlphaFoldDB" id="A0A848E8A0"/>
<feature type="chain" id="PRO_5032855150" evidence="2">
    <location>
        <begin position="24"/>
        <end position="324"/>
    </location>
</feature>
<sequence>MNITRRPLLLAGLFAPAIARAQAAWRPDRPVRIVVPFAPGGATDVVARVLSETLAGQLGQPVVIENRAGGAAGLIGTESVAKAAPDGHTLLLHSNAHVVAPSLVARMPYDPIADFAAVAHNGRVPQVLVVNNRLPASDMAGLITWLRANSGRINFASAGIGSGNHLASEVFRAALPGIEMQMVQYRGGGPAMAAVISGDAHMAIDPIASAVSHIRAGTVRAIAVAGPTRAAILPDTPSATEAGLPAWSIAAWFATFAPARTPPAAIATLNAAFNATSERLAARLGELGVEPQPQYATPDSVMAFVREDMVRSAAILRAAGVQPE</sequence>
<evidence type="ECO:0000256" key="1">
    <source>
        <dbReference type="ARBA" id="ARBA00006987"/>
    </source>
</evidence>
<keyword evidence="4" id="KW-1185">Reference proteome</keyword>
<name>A0A848E8A0_9PROT</name>
<dbReference type="PANTHER" id="PTHR42928:SF5">
    <property type="entry name" value="BLR1237 PROTEIN"/>
    <property type="match status" value="1"/>
</dbReference>
<dbReference type="InterPro" id="IPR005064">
    <property type="entry name" value="BUG"/>
</dbReference>
<dbReference type="Gene3D" id="3.40.190.10">
    <property type="entry name" value="Periplasmic binding protein-like II"/>
    <property type="match status" value="1"/>
</dbReference>
<dbReference type="InterPro" id="IPR042100">
    <property type="entry name" value="Bug_dom1"/>
</dbReference>
<dbReference type="PANTHER" id="PTHR42928">
    <property type="entry name" value="TRICARBOXYLATE-BINDING PROTEIN"/>
    <property type="match status" value="1"/>
</dbReference>
<dbReference type="RefSeq" id="WP_170052043.1">
    <property type="nucleotide sequence ID" value="NZ_JABBKX010000001.1"/>
</dbReference>
<reference evidence="3 4" key="1">
    <citation type="submission" date="2020-03" db="EMBL/GenBank/DDBJ databases">
        <authorList>
            <person name="Sun Q."/>
        </authorList>
    </citation>
    <scope>NUCLEOTIDE SEQUENCE [LARGE SCALE GENOMIC DNA]</scope>
    <source>
        <strain evidence="3 4">JC162</strain>
    </source>
</reference>